<accession>A0A8T1GZ59</accession>
<dbReference type="Proteomes" id="UP000760860">
    <property type="component" value="Unassembled WGS sequence"/>
</dbReference>
<comment type="caution">
    <text evidence="2">The sequence shown here is derived from an EMBL/GenBank/DDBJ whole genome shotgun (WGS) entry which is preliminary data.</text>
</comment>
<evidence type="ECO:0000256" key="1">
    <source>
        <dbReference type="SAM" id="MobiDB-lite"/>
    </source>
</evidence>
<feature type="region of interest" description="Disordered" evidence="1">
    <location>
        <begin position="96"/>
        <end position="179"/>
    </location>
</feature>
<dbReference type="EMBL" id="RCMV01003586">
    <property type="protein sequence ID" value="KAG3198219.1"/>
    <property type="molecule type" value="Genomic_DNA"/>
</dbReference>
<organism evidence="2 3">
    <name type="scientific">Phytophthora cactorum</name>
    <dbReference type="NCBI Taxonomy" id="29920"/>
    <lineage>
        <taxon>Eukaryota</taxon>
        <taxon>Sar</taxon>
        <taxon>Stramenopiles</taxon>
        <taxon>Oomycota</taxon>
        <taxon>Peronosporomycetes</taxon>
        <taxon>Peronosporales</taxon>
        <taxon>Peronosporaceae</taxon>
        <taxon>Phytophthora</taxon>
    </lineage>
</organism>
<evidence type="ECO:0000313" key="2">
    <source>
        <dbReference type="EMBL" id="KAG3198219.1"/>
    </source>
</evidence>
<dbReference type="VEuPathDB" id="FungiDB:PC110_g18512"/>
<gene>
    <name evidence="2" type="ORF">PC129_g24390</name>
</gene>
<dbReference type="VEuPathDB" id="FungiDB:PC110_g9477"/>
<sequence length="179" mass="19879">MDEVPVGLEDENAERLTVGREDTVIAGVDAPLLEVVAKRLVSRTVEYLALAANYETFWLSRTVLMPAYTNLVTANEQDERKKKGLPELRRIDGLTDANADVDEDVLPERRPLRAKTQASDDEEAARRGRRCLVGEDVPSENGGNLLGYDSRSPSGVTCDPTLKVTRQEDARATRRSLRI</sequence>
<name>A0A8T1GZ59_9STRA</name>
<evidence type="ECO:0000313" key="3">
    <source>
        <dbReference type="Proteomes" id="UP000760860"/>
    </source>
</evidence>
<dbReference type="AlphaFoldDB" id="A0A8T1GZ59"/>
<protein>
    <submittedName>
        <fullName evidence="2">Uncharacterized protein</fullName>
    </submittedName>
</protein>
<proteinExistence type="predicted"/>
<reference evidence="2" key="1">
    <citation type="submission" date="2018-05" db="EMBL/GenBank/DDBJ databases">
        <title>Effector identification in a new, highly contiguous assembly of the strawberry crown rot pathogen Phytophthora cactorum.</title>
        <authorList>
            <person name="Armitage A.D."/>
            <person name="Nellist C.F."/>
            <person name="Bates H."/>
            <person name="Vickerstaff R.J."/>
            <person name="Harrison R.J."/>
        </authorList>
    </citation>
    <scope>NUCLEOTIDE SEQUENCE</scope>
    <source>
        <strain evidence="2">P421</strain>
    </source>
</reference>